<comment type="caution">
    <text evidence="2">The sequence shown here is derived from an EMBL/GenBank/DDBJ whole genome shotgun (WGS) entry which is preliminary data.</text>
</comment>
<keyword evidence="1" id="KW-1133">Transmembrane helix</keyword>
<gene>
    <name evidence="2" type="ORF">PN838_15950</name>
</gene>
<evidence type="ECO:0000313" key="3">
    <source>
        <dbReference type="Proteomes" id="UP001528411"/>
    </source>
</evidence>
<feature type="transmembrane region" description="Helical" evidence="1">
    <location>
        <begin position="133"/>
        <end position="156"/>
    </location>
</feature>
<keyword evidence="3" id="KW-1185">Reference proteome</keyword>
<proteinExistence type="predicted"/>
<feature type="transmembrane region" description="Helical" evidence="1">
    <location>
        <begin position="105"/>
        <end position="127"/>
    </location>
</feature>
<name>A0ABT5FEK4_9GAMM</name>
<evidence type="ECO:0000256" key="1">
    <source>
        <dbReference type="SAM" id="Phobius"/>
    </source>
</evidence>
<accession>A0ABT5FEK4</accession>
<dbReference type="EMBL" id="JAQOMS010000002">
    <property type="protein sequence ID" value="MDC2889981.1"/>
    <property type="molecule type" value="Genomic_DNA"/>
</dbReference>
<feature type="transmembrane region" description="Helical" evidence="1">
    <location>
        <begin position="36"/>
        <end position="55"/>
    </location>
</feature>
<reference evidence="2 3" key="1">
    <citation type="submission" date="2023-01" db="EMBL/GenBank/DDBJ databases">
        <title>Psychrosphaera sp. nov., isolated from marine algae.</title>
        <authorList>
            <person name="Bayburt H."/>
            <person name="Choi B.J."/>
            <person name="Kim J.M."/>
            <person name="Choi D.G."/>
            <person name="Jeon C.O."/>
        </authorList>
    </citation>
    <scope>NUCLEOTIDE SEQUENCE [LARGE SCALE GENOMIC DNA]</scope>
    <source>
        <strain evidence="2 3">G1-22</strain>
    </source>
</reference>
<protein>
    <submittedName>
        <fullName evidence="2">Uncharacterized protein</fullName>
    </submittedName>
</protein>
<evidence type="ECO:0000313" key="2">
    <source>
        <dbReference type="EMBL" id="MDC2889981.1"/>
    </source>
</evidence>
<dbReference type="RefSeq" id="WP_272181290.1">
    <property type="nucleotide sequence ID" value="NZ_JAQOMS010000002.1"/>
</dbReference>
<keyword evidence="1" id="KW-0812">Transmembrane</keyword>
<sequence length="163" mass="18159">MSSLIAFTFYASWAYWANLSPTIALNDTIRSALVQGLYSGLVTLVFTFILENIAAKFHSHILSLSLVTPFICSLHKLTKRNKVVFGSFHHGLQSLAVMTTKPRRLIWVTPIVPIMLQSVLVISVNVVNQTPNLWLTVAPSILFSAIYAYAYLISFLTKSPAEK</sequence>
<keyword evidence="1" id="KW-0472">Membrane</keyword>
<organism evidence="2 3">
    <name type="scientific">Psychrosphaera algicola</name>
    <dbReference type="NCBI Taxonomy" id="3023714"/>
    <lineage>
        <taxon>Bacteria</taxon>
        <taxon>Pseudomonadati</taxon>
        <taxon>Pseudomonadota</taxon>
        <taxon>Gammaproteobacteria</taxon>
        <taxon>Alteromonadales</taxon>
        <taxon>Pseudoalteromonadaceae</taxon>
        <taxon>Psychrosphaera</taxon>
    </lineage>
</organism>
<dbReference type="Proteomes" id="UP001528411">
    <property type="component" value="Unassembled WGS sequence"/>
</dbReference>